<organism evidence="8 9">
    <name type="scientific">Thermolongibacillus altinsuensis</name>
    <dbReference type="NCBI Taxonomy" id="575256"/>
    <lineage>
        <taxon>Bacteria</taxon>
        <taxon>Bacillati</taxon>
        <taxon>Bacillota</taxon>
        <taxon>Bacilli</taxon>
        <taxon>Bacillales</taxon>
        <taxon>Anoxybacillaceae</taxon>
        <taxon>Thermolongibacillus</taxon>
    </lineage>
</organism>
<evidence type="ECO:0000256" key="1">
    <source>
        <dbReference type="ARBA" id="ARBA00004141"/>
    </source>
</evidence>
<comment type="caution">
    <text evidence="8">The sequence shown here is derived from an EMBL/GenBank/DDBJ whole genome shotgun (WGS) entry which is preliminary data.</text>
</comment>
<dbReference type="OrthoDB" id="527159at2"/>
<dbReference type="GO" id="GO:0016020">
    <property type="term" value="C:membrane"/>
    <property type="evidence" value="ECO:0007669"/>
    <property type="project" value="UniProtKB-SubCell"/>
</dbReference>
<keyword evidence="9" id="KW-1185">Reference proteome</keyword>
<dbReference type="PANTHER" id="PTHR36838:SF1">
    <property type="entry name" value="SLR1864 PROTEIN"/>
    <property type="match status" value="1"/>
</dbReference>
<keyword evidence="4 7" id="KW-0812">Transmembrane</keyword>
<dbReference type="Proteomes" id="UP000295658">
    <property type="component" value="Unassembled WGS sequence"/>
</dbReference>
<evidence type="ECO:0000256" key="6">
    <source>
        <dbReference type="ARBA" id="ARBA00023136"/>
    </source>
</evidence>
<evidence type="ECO:0000313" key="8">
    <source>
        <dbReference type="EMBL" id="TCL49796.1"/>
    </source>
</evidence>
<sequence length="215" mass="23732">MKILFLIILNVIVPVFILIGAGVFLHRKFHFDLNTLSKLITYFQSFLTNTYGVFNSVSANHKGSAAIVQFLKVPVIYALLLGLLLHSFEVKIPSFIWKPIENVADAFLAIALLTLGAQVAHLKITRPSLPLLISIFGRLALSPMIALIFIFILGIKGTVAQALFIASSYPASRNMALLALEYDNYPEYAAQAVLLSTLFSSITVTIVVYLSRILF</sequence>
<name>A0A4V2QA99_9BACL</name>
<proteinExistence type="predicted"/>
<evidence type="ECO:0000256" key="2">
    <source>
        <dbReference type="ARBA" id="ARBA00022448"/>
    </source>
</evidence>
<feature type="transmembrane region" description="Helical" evidence="7">
    <location>
        <begin position="189"/>
        <end position="210"/>
    </location>
</feature>
<dbReference type="EMBL" id="SLUL01000006">
    <property type="protein sequence ID" value="TCL49796.1"/>
    <property type="molecule type" value="Genomic_DNA"/>
</dbReference>
<feature type="transmembrane region" description="Helical" evidence="7">
    <location>
        <begin position="106"/>
        <end position="124"/>
    </location>
</feature>
<dbReference type="RefSeq" id="WP_132948337.1">
    <property type="nucleotide sequence ID" value="NZ_SLUL01000006.1"/>
</dbReference>
<gene>
    <name evidence="8" type="ORF">EDD69_106152</name>
</gene>
<evidence type="ECO:0000313" key="9">
    <source>
        <dbReference type="Proteomes" id="UP000295658"/>
    </source>
</evidence>
<protein>
    <submittedName>
        <fullName evidence="8">Auxin efflux family transporter</fullName>
    </submittedName>
</protein>
<keyword evidence="5 7" id="KW-1133">Transmembrane helix</keyword>
<evidence type="ECO:0000256" key="5">
    <source>
        <dbReference type="ARBA" id="ARBA00022989"/>
    </source>
</evidence>
<feature type="transmembrane region" description="Helical" evidence="7">
    <location>
        <begin position="145"/>
        <end position="169"/>
    </location>
</feature>
<dbReference type="PANTHER" id="PTHR36838">
    <property type="entry name" value="AUXIN EFFLUX CARRIER FAMILY PROTEIN"/>
    <property type="match status" value="1"/>
</dbReference>
<feature type="transmembrane region" description="Helical" evidence="7">
    <location>
        <begin position="6"/>
        <end position="25"/>
    </location>
</feature>
<evidence type="ECO:0000256" key="4">
    <source>
        <dbReference type="ARBA" id="ARBA00022692"/>
    </source>
</evidence>
<dbReference type="InterPro" id="IPR004776">
    <property type="entry name" value="Mem_transp_PIN-like"/>
</dbReference>
<reference evidence="8 9" key="1">
    <citation type="submission" date="2019-03" db="EMBL/GenBank/DDBJ databases">
        <title>Genomic Encyclopedia of Type Strains, Phase IV (KMG-IV): sequencing the most valuable type-strain genomes for metagenomic binning, comparative biology and taxonomic classification.</title>
        <authorList>
            <person name="Goeker M."/>
        </authorList>
    </citation>
    <scope>NUCLEOTIDE SEQUENCE [LARGE SCALE GENOMIC DNA]</scope>
    <source>
        <strain evidence="8 9">DSM 24979</strain>
    </source>
</reference>
<keyword evidence="6 7" id="KW-0472">Membrane</keyword>
<evidence type="ECO:0000256" key="3">
    <source>
        <dbReference type="ARBA" id="ARBA00022475"/>
    </source>
</evidence>
<keyword evidence="2" id="KW-0813">Transport</keyword>
<feature type="transmembrane region" description="Helical" evidence="7">
    <location>
        <begin position="66"/>
        <end position="86"/>
    </location>
</feature>
<accession>A0A4V2QA99</accession>
<dbReference type="GO" id="GO:0055085">
    <property type="term" value="P:transmembrane transport"/>
    <property type="evidence" value="ECO:0007669"/>
    <property type="project" value="InterPro"/>
</dbReference>
<evidence type="ECO:0000256" key="7">
    <source>
        <dbReference type="SAM" id="Phobius"/>
    </source>
</evidence>
<dbReference type="AlphaFoldDB" id="A0A4V2QA99"/>
<keyword evidence="3" id="KW-1003">Cell membrane</keyword>
<comment type="subcellular location">
    <subcellularLocation>
        <location evidence="1">Membrane</location>
        <topology evidence="1">Multi-pass membrane protein</topology>
    </subcellularLocation>
</comment>
<dbReference type="Pfam" id="PF03547">
    <property type="entry name" value="Mem_trans"/>
    <property type="match status" value="1"/>
</dbReference>